<dbReference type="AlphaFoldDB" id="A0A167IQR2"/>
<accession>A0A167IQR2</accession>
<evidence type="ECO:0000313" key="2">
    <source>
        <dbReference type="Proteomes" id="UP000076738"/>
    </source>
</evidence>
<reference evidence="1 2" key="1">
    <citation type="journal article" date="2016" name="Mol. Biol. Evol.">
        <title>Comparative Genomics of Early-Diverging Mushroom-Forming Fungi Provides Insights into the Origins of Lignocellulose Decay Capabilities.</title>
        <authorList>
            <person name="Nagy L.G."/>
            <person name="Riley R."/>
            <person name="Tritt A."/>
            <person name="Adam C."/>
            <person name="Daum C."/>
            <person name="Floudas D."/>
            <person name="Sun H."/>
            <person name="Yadav J.S."/>
            <person name="Pangilinan J."/>
            <person name="Larsson K.H."/>
            <person name="Matsuura K."/>
            <person name="Barry K."/>
            <person name="Labutti K."/>
            <person name="Kuo R."/>
            <person name="Ohm R.A."/>
            <person name="Bhattacharya S.S."/>
            <person name="Shirouzu T."/>
            <person name="Yoshinaga Y."/>
            <person name="Martin F.M."/>
            <person name="Grigoriev I.V."/>
            <person name="Hibbett D.S."/>
        </authorList>
    </citation>
    <scope>NUCLEOTIDE SEQUENCE [LARGE SCALE GENOMIC DNA]</scope>
    <source>
        <strain evidence="1 2">TUFC12733</strain>
    </source>
</reference>
<sequence>MAEPGAHYCRMRASPIAEDDWPYRRSCGGSIDEATMSYHRAWDGPTAEPRQGLSPSLGRRYHQAVRVLWPIRGMAYHRDLAQPCFMAEPCGEYHRAWPTLWPKPVSPMAEAVHPYGRALPALCPKPISPPWPSLAGPTAEPTQPYGPAWPRQVVPPYGRSSSSYVRNLWPTQLHGLTSPALWPNLASPMAETSRPLSSMEGPPYRRPGKPYHRASPDLAPSVTLPPWASTLTVMVPYMTSLAATYVRCLTLLPTIHQTLQSNAP</sequence>
<dbReference type="Proteomes" id="UP000076738">
    <property type="component" value="Unassembled WGS sequence"/>
</dbReference>
<dbReference type="EMBL" id="KV417306">
    <property type="protein sequence ID" value="KZO92863.1"/>
    <property type="molecule type" value="Genomic_DNA"/>
</dbReference>
<organism evidence="1 2">
    <name type="scientific">Calocera viscosa (strain TUFC12733)</name>
    <dbReference type="NCBI Taxonomy" id="1330018"/>
    <lineage>
        <taxon>Eukaryota</taxon>
        <taxon>Fungi</taxon>
        <taxon>Dikarya</taxon>
        <taxon>Basidiomycota</taxon>
        <taxon>Agaricomycotina</taxon>
        <taxon>Dacrymycetes</taxon>
        <taxon>Dacrymycetales</taxon>
        <taxon>Dacrymycetaceae</taxon>
        <taxon>Calocera</taxon>
    </lineage>
</organism>
<protein>
    <submittedName>
        <fullName evidence="1">Uncharacterized protein</fullName>
    </submittedName>
</protein>
<proteinExistence type="predicted"/>
<evidence type="ECO:0000313" key="1">
    <source>
        <dbReference type="EMBL" id="KZO92863.1"/>
    </source>
</evidence>
<name>A0A167IQR2_CALVF</name>
<gene>
    <name evidence="1" type="ORF">CALVIDRAFT_290194</name>
</gene>
<keyword evidence="2" id="KW-1185">Reference proteome</keyword>